<sequence length="559" mass="61624">MSKKVDAHVSVEAMDESKIGTDSASIVSHFSEKNTEIKRGLKSRHIQLIGLGGAIGTGLFVGSGGALSTCGPGGILIGYVSLSFFVWLVMNQLAEIATLIPLAGESTLYAMSRKYVSRSFSFTCGWNIFYAQAMIPPSEITACAFVIKYWSDANPAIWITIFLVVTIFLNVLPVSYFGESEFYVAIIKILCITGLIILGIVIFFGGGPNQHGVLGFKYWNHPGAFTEHLVGGNTGKFLACWTGIIKAGFSFILTPELIVSCTSEAQYPRRNLPIVCKRFVYRLAVFYILGSLVIGVVVAYNDPRLMGAINSGQSSAAASPFVIGMTNVGIHTLPHIVNACILTSAYSAGTSLLYGASRSLHSMALQGDAPKIFSVTTSRGVPLYAVGVSSLFLFLAYLNCSKSATTVFNWFTNIATIAGFISWSFVGITYIFYRKVIDFHKLNDRVPFRPPMQRVGAYMSVTFFSLLSLTNGYAVFIKGNWNTSDFFTAYITLIIIFVLYVGNILWRREWKQLSIPVEQIHIEDLISIAEEDEINHAQTFDEKYNSRKGVWWKVFYAIL</sequence>
<feature type="transmembrane region" description="Helical" evidence="8">
    <location>
        <begin position="335"/>
        <end position="356"/>
    </location>
</feature>
<evidence type="ECO:0000256" key="4">
    <source>
        <dbReference type="ARBA" id="ARBA00022692"/>
    </source>
</evidence>
<feature type="transmembrane region" description="Helical" evidence="8">
    <location>
        <begin position="279"/>
        <end position="300"/>
    </location>
</feature>
<keyword evidence="4 8" id="KW-0812">Transmembrane</keyword>
<comment type="similarity">
    <text evidence="2">Belongs to the amino acid-polyamine-organocation (APC) superfamily. YAT (TC 2.A.3.10) family.</text>
</comment>
<dbReference type="Pfam" id="PF00324">
    <property type="entry name" value="AA_permease"/>
    <property type="match status" value="1"/>
</dbReference>
<dbReference type="InterPro" id="IPR050524">
    <property type="entry name" value="APC_YAT"/>
</dbReference>
<evidence type="ECO:0000256" key="1">
    <source>
        <dbReference type="ARBA" id="ARBA00004141"/>
    </source>
</evidence>
<evidence type="ECO:0000313" key="11">
    <source>
        <dbReference type="Proteomes" id="UP000195602"/>
    </source>
</evidence>
<dbReference type="InterPro" id="IPR004840">
    <property type="entry name" value="Amino_acid_permease_CS"/>
</dbReference>
<reference evidence="10 11" key="1">
    <citation type="submission" date="2017-04" db="EMBL/GenBank/DDBJ databases">
        <title>Draft genome of the yeast Clavispora lusitaniae type strain CBS 6936.</title>
        <authorList>
            <person name="Durrens P."/>
            <person name="Klopp C."/>
            <person name="Biteau N."/>
            <person name="Fitton-Ouhabi V."/>
            <person name="Dementhon K."/>
            <person name="Accoceberry I."/>
            <person name="Sherman D.J."/>
            <person name="Noel T."/>
        </authorList>
    </citation>
    <scope>NUCLEOTIDE SEQUENCE [LARGE SCALE GENOMIC DNA]</scope>
    <source>
        <strain evidence="10 11">CBS 6936</strain>
    </source>
</reference>
<feature type="transmembrane region" description="Helical" evidence="8">
    <location>
        <begin position="410"/>
        <end position="433"/>
    </location>
</feature>
<feature type="transmembrane region" description="Helical" evidence="8">
    <location>
        <begin position="156"/>
        <end position="176"/>
    </location>
</feature>
<feature type="domain" description="Amino acid permease/ SLC12A" evidence="9">
    <location>
        <begin position="45"/>
        <end position="512"/>
    </location>
</feature>
<evidence type="ECO:0000256" key="5">
    <source>
        <dbReference type="ARBA" id="ARBA00022970"/>
    </source>
</evidence>
<feature type="transmembrane region" description="Helical" evidence="8">
    <location>
        <begin position="454"/>
        <end position="475"/>
    </location>
</feature>
<evidence type="ECO:0000259" key="9">
    <source>
        <dbReference type="Pfam" id="PF00324"/>
    </source>
</evidence>
<dbReference type="KEGG" id="clus:A9F13_13g01177"/>
<accession>A0AA91T0R4</accession>
<name>A0AA91T0R4_CLALS</name>
<feature type="transmembrane region" description="Helical" evidence="8">
    <location>
        <begin position="182"/>
        <end position="204"/>
    </location>
</feature>
<evidence type="ECO:0000256" key="3">
    <source>
        <dbReference type="ARBA" id="ARBA00022448"/>
    </source>
</evidence>
<feature type="transmembrane region" description="Helical" evidence="8">
    <location>
        <begin position="487"/>
        <end position="506"/>
    </location>
</feature>
<feature type="transmembrane region" description="Helical" evidence="8">
    <location>
        <begin position="48"/>
        <end position="67"/>
    </location>
</feature>
<comment type="subcellular location">
    <subcellularLocation>
        <location evidence="1">Membrane</location>
        <topology evidence="1">Multi-pass membrane protein</topology>
    </subcellularLocation>
</comment>
<dbReference type="PIRSF" id="PIRSF006060">
    <property type="entry name" value="AA_transporter"/>
    <property type="match status" value="1"/>
</dbReference>
<dbReference type="OMA" id="QYWTDAN"/>
<dbReference type="FunFam" id="1.20.1740.10:FF:000001">
    <property type="entry name" value="Amino acid permease"/>
    <property type="match status" value="1"/>
</dbReference>
<feature type="transmembrane region" description="Helical" evidence="8">
    <location>
        <begin position="381"/>
        <end position="398"/>
    </location>
</feature>
<proteinExistence type="inferred from homology"/>
<gene>
    <name evidence="10" type="ORF">A9F13_13g01177</name>
</gene>
<dbReference type="Proteomes" id="UP000195602">
    <property type="component" value="Unassembled WGS sequence"/>
</dbReference>
<dbReference type="PANTHER" id="PTHR43341:SF36">
    <property type="entry name" value="PROLINE-SPECIFIC PERMEASE"/>
    <property type="match status" value="1"/>
</dbReference>
<dbReference type="GO" id="GO:0016020">
    <property type="term" value="C:membrane"/>
    <property type="evidence" value="ECO:0007669"/>
    <property type="project" value="UniProtKB-SubCell"/>
</dbReference>
<comment type="caution">
    <text evidence="10">The sequence shown here is derived from an EMBL/GenBank/DDBJ whole genome shotgun (WGS) entry which is preliminary data.</text>
</comment>
<keyword evidence="7 8" id="KW-0472">Membrane</keyword>
<keyword evidence="6 8" id="KW-1133">Transmembrane helix</keyword>
<evidence type="ECO:0000256" key="2">
    <source>
        <dbReference type="ARBA" id="ARBA00006983"/>
    </source>
</evidence>
<dbReference type="GO" id="GO:0015171">
    <property type="term" value="F:amino acid transmembrane transporter activity"/>
    <property type="evidence" value="ECO:0007669"/>
    <property type="project" value="UniProtKB-ARBA"/>
</dbReference>
<evidence type="ECO:0000256" key="6">
    <source>
        <dbReference type="ARBA" id="ARBA00022989"/>
    </source>
</evidence>
<dbReference type="AlphaFoldDB" id="A0AA91T0R4"/>
<protein>
    <submittedName>
        <fullName evidence="10">Proline-specific permease</fullName>
    </submittedName>
</protein>
<organism evidence="10 11">
    <name type="scientific">Clavispora lusitaniae</name>
    <name type="common">Candida lusitaniae</name>
    <dbReference type="NCBI Taxonomy" id="36911"/>
    <lineage>
        <taxon>Eukaryota</taxon>
        <taxon>Fungi</taxon>
        <taxon>Dikarya</taxon>
        <taxon>Ascomycota</taxon>
        <taxon>Saccharomycotina</taxon>
        <taxon>Pichiomycetes</taxon>
        <taxon>Metschnikowiaceae</taxon>
        <taxon>Clavispora</taxon>
    </lineage>
</organism>
<dbReference type="Gene3D" id="1.20.1740.10">
    <property type="entry name" value="Amino acid/polyamine transporter I"/>
    <property type="match status" value="1"/>
</dbReference>
<evidence type="ECO:0000313" key="10">
    <source>
        <dbReference type="EMBL" id="OVF07414.1"/>
    </source>
</evidence>
<evidence type="ECO:0000256" key="8">
    <source>
        <dbReference type="SAM" id="Phobius"/>
    </source>
</evidence>
<dbReference type="InterPro" id="IPR004841">
    <property type="entry name" value="AA-permease/SLC12A_dom"/>
</dbReference>
<dbReference type="EMBL" id="LYUB02000013">
    <property type="protein sequence ID" value="OVF07414.1"/>
    <property type="molecule type" value="Genomic_DNA"/>
</dbReference>
<keyword evidence="5" id="KW-0029">Amino-acid transport</keyword>
<dbReference type="PANTHER" id="PTHR43341">
    <property type="entry name" value="AMINO ACID PERMEASE"/>
    <property type="match status" value="1"/>
</dbReference>
<dbReference type="PROSITE" id="PS00218">
    <property type="entry name" value="AMINO_ACID_PERMEASE_1"/>
    <property type="match status" value="1"/>
</dbReference>
<evidence type="ECO:0000256" key="7">
    <source>
        <dbReference type="ARBA" id="ARBA00023136"/>
    </source>
</evidence>
<keyword evidence="3" id="KW-0813">Transport</keyword>